<comment type="caution">
    <text evidence="1">The sequence shown here is derived from an EMBL/GenBank/DDBJ whole genome shotgun (WGS) entry which is preliminary data.</text>
</comment>
<sequence length="161" mass="18512">MTAKPLSPAQLKKIQTMFGKLGFEPEDKQGIISSLTNGRATSTKDITFDEAKYLINYLVGQAEPDKVTYQEQCRKVIGRIYRLSYEIGMSYGDTPEDKLMNCAKINKFCRERGAVKKNINEMNLQELKKTHKQFEAILQNNFDNAIRQLIRKSINQKVVMK</sequence>
<organism evidence="1 2">
    <name type="scientific">Bacteroides uniformis</name>
    <dbReference type="NCBI Taxonomy" id="820"/>
    <lineage>
        <taxon>Bacteria</taxon>
        <taxon>Pseudomonadati</taxon>
        <taxon>Bacteroidota</taxon>
        <taxon>Bacteroidia</taxon>
        <taxon>Bacteroidales</taxon>
        <taxon>Bacteroidaceae</taxon>
        <taxon>Bacteroides</taxon>
    </lineage>
</organism>
<dbReference type="Proteomes" id="UP000261295">
    <property type="component" value="Unassembled WGS sequence"/>
</dbReference>
<protein>
    <submittedName>
        <fullName evidence="1">Uncharacterized protein</fullName>
    </submittedName>
</protein>
<dbReference type="AlphaFoldDB" id="A0A3E4XLA3"/>
<dbReference type="EMBL" id="QSTL01000008">
    <property type="protein sequence ID" value="RGM55560.1"/>
    <property type="molecule type" value="Genomic_DNA"/>
</dbReference>
<accession>A0A3E4XLA3</accession>
<dbReference type="RefSeq" id="WP_117749374.1">
    <property type="nucleotide sequence ID" value="NZ_QSTL01000008.1"/>
</dbReference>
<gene>
    <name evidence="1" type="ORF">DXC07_10540</name>
</gene>
<evidence type="ECO:0000313" key="1">
    <source>
        <dbReference type="EMBL" id="RGM55560.1"/>
    </source>
</evidence>
<reference evidence="1 2" key="1">
    <citation type="submission" date="2018-08" db="EMBL/GenBank/DDBJ databases">
        <title>A genome reference for cultivated species of the human gut microbiota.</title>
        <authorList>
            <person name="Zou Y."/>
            <person name="Xue W."/>
            <person name="Luo G."/>
        </authorList>
    </citation>
    <scope>NUCLEOTIDE SEQUENCE [LARGE SCALE GENOMIC DNA]</scope>
    <source>
        <strain evidence="1 2">OM07-9</strain>
    </source>
</reference>
<proteinExistence type="predicted"/>
<name>A0A3E4XLA3_BACUN</name>
<evidence type="ECO:0000313" key="2">
    <source>
        <dbReference type="Proteomes" id="UP000261295"/>
    </source>
</evidence>